<reference evidence="1 2" key="1">
    <citation type="journal article" date="2012" name="Front. Microbiol.">
        <title>Redundancy and modularity in membrane-associated dissimilatory nitrate reduction in Bacillus.</title>
        <authorList>
            <person name="Heylen K."/>
            <person name="Keltjens J."/>
        </authorList>
    </citation>
    <scope>NUCLEOTIDE SEQUENCE [LARGE SCALE GENOMIC DNA]</scope>
    <source>
        <strain evidence="2">LMG 21833T</strain>
    </source>
</reference>
<dbReference type="EMBL" id="AJLS01000124">
    <property type="protein sequence ID" value="EKN65918.1"/>
    <property type="molecule type" value="Genomic_DNA"/>
</dbReference>
<dbReference type="PIRSF" id="PIRSF020680">
    <property type="entry name" value="PhnH"/>
    <property type="match status" value="1"/>
</dbReference>
<dbReference type="STRING" id="1117379.BABA_18017"/>
<dbReference type="PATRIC" id="fig|1117379.3.peg.3731"/>
<dbReference type="SUPFAM" id="SSF159709">
    <property type="entry name" value="PhnH-like"/>
    <property type="match status" value="1"/>
</dbReference>
<dbReference type="InterPro" id="IPR038058">
    <property type="entry name" value="PhnH-like_sp"/>
</dbReference>
<dbReference type="AlphaFoldDB" id="K6DCX3"/>
<dbReference type="NCBIfam" id="TIGR03292">
    <property type="entry name" value="PhnH_redo"/>
    <property type="match status" value="1"/>
</dbReference>
<comment type="caution">
    <text evidence="1">The sequence shown here is derived from an EMBL/GenBank/DDBJ whole genome shotgun (WGS) entry which is preliminary data.</text>
</comment>
<accession>K6DCX3</accession>
<dbReference type="Gene3D" id="3.40.50.11310">
    <property type="entry name" value="Bacterial phosphonate metabolism protein PhnH"/>
    <property type="match status" value="1"/>
</dbReference>
<dbReference type="Pfam" id="PF05845">
    <property type="entry name" value="PhnH"/>
    <property type="match status" value="1"/>
</dbReference>
<dbReference type="GO" id="GO:0019634">
    <property type="term" value="P:organic phosphonate metabolic process"/>
    <property type="evidence" value="ECO:0007669"/>
    <property type="project" value="InterPro"/>
</dbReference>
<evidence type="ECO:0000313" key="1">
    <source>
        <dbReference type="EMBL" id="EKN65918.1"/>
    </source>
</evidence>
<proteinExistence type="predicted"/>
<name>K6DCX3_9BACI</name>
<dbReference type="eggNOG" id="COG3625">
    <property type="taxonomic scope" value="Bacteria"/>
</dbReference>
<dbReference type="InterPro" id="IPR008772">
    <property type="entry name" value="Phosphonate_metab_PhnH"/>
</dbReference>
<gene>
    <name evidence="1" type="ORF">BABA_18017</name>
</gene>
<organism evidence="1 2">
    <name type="scientific">Neobacillus bataviensis LMG 21833</name>
    <dbReference type="NCBI Taxonomy" id="1117379"/>
    <lineage>
        <taxon>Bacteria</taxon>
        <taxon>Bacillati</taxon>
        <taxon>Bacillota</taxon>
        <taxon>Bacilli</taxon>
        <taxon>Bacillales</taxon>
        <taxon>Bacillaceae</taxon>
        <taxon>Neobacillus</taxon>
    </lineage>
</organism>
<dbReference type="Proteomes" id="UP000006316">
    <property type="component" value="Unassembled WGS sequence"/>
</dbReference>
<dbReference type="OrthoDB" id="154477at2"/>
<protein>
    <submittedName>
        <fullName evidence="1">Phosphonate metabolism protein</fullName>
    </submittedName>
</protein>
<evidence type="ECO:0000313" key="2">
    <source>
        <dbReference type="Proteomes" id="UP000006316"/>
    </source>
</evidence>
<keyword evidence="2" id="KW-1185">Reference proteome</keyword>
<dbReference type="RefSeq" id="WP_007086597.1">
    <property type="nucleotide sequence ID" value="NZ_AJLS01000124.1"/>
</dbReference>
<sequence length="198" mass="22096">MKFDLVHDIQRAYRKVVDSISRPGLISTLKEETAMLEFHTGCFPSTEVLALMLLDIEVTFKVVSKREEKITGMLNQLTYAKAVEANEADFIFILKDYDRNQLETAIKSAKTGNLMNPNESAILIIETESVSTGTDLVMAGPGIETEQEASIDGADTWLDIRAEKNKEYPLGIDTILTDTSHSILCLPRTTQIKKRVTV</sequence>